<evidence type="ECO:0000256" key="1">
    <source>
        <dbReference type="ARBA" id="ARBA00022505"/>
    </source>
</evidence>
<feature type="domain" description="Mop" evidence="3">
    <location>
        <begin position="2"/>
        <end position="68"/>
    </location>
</feature>
<dbReference type="InterPro" id="IPR005116">
    <property type="entry name" value="Transp-assoc_OB_typ1"/>
</dbReference>
<dbReference type="InterPro" id="IPR008995">
    <property type="entry name" value="Mo/tungstate-bd_C_term_dom"/>
</dbReference>
<evidence type="ECO:0000313" key="5">
    <source>
        <dbReference type="Proteomes" id="UP000022447"/>
    </source>
</evidence>
<dbReference type="STRING" id="1449350.OCH239_00680"/>
<dbReference type="NCBIfam" id="TIGR00638">
    <property type="entry name" value="Mop"/>
    <property type="match status" value="1"/>
</dbReference>
<comment type="caution">
    <text evidence="4">The sequence shown here is derived from an EMBL/GenBank/DDBJ whole genome shotgun (WGS) entry which is preliminary data.</text>
</comment>
<dbReference type="GO" id="GO:0015689">
    <property type="term" value="P:molybdate ion transport"/>
    <property type="evidence" value="ECO:0007669"/>
    <property type="project" value="InterPro"/>
</dbReference>
<name>X7EML6_9RHOB</name>
<proteinExistence type="predicted"/>
<dbReference type="Pfam" id="PF03459">
    <property type="entry name" value="TOBE"/>
    <property type="match status" value="1"/>
</dbReference>
<protein>
    <submittedName>
        <fullName evidence="4">Molybdenum-pterin-binding protein</fullName>
    </submittedName>
</protein>
<dbReference type="InterPro" id="IPR004606">
    <property type="entry name" value="Mop_domain"/>
</dbReference>
<dbReference type="PROSITE" id="PS51866">
    <property type="entry name" value="MOP"/>
    <property type="match status" value="1"/>
</dbReference>
<keyword evidence="1 2" id="KW-0500">Molybdenum</keyword>
<gene>
    <name evidence="4" type="ORF">OCH239_00680</name>
</gene>
<evidence type="ECO:0000313" key="4">
    <source>
        <dbReference type="EMBL" id="ETX16386.1"/>
    </source>
</evidence>
<accession>X7EML6</accession>
<keyword evidence="5" id="KW-1185">Reference proteome</keyword>
<dbReference type="Gene3D" id="2.40.50.100">
    <property type="match status" value="1"/>
</dbReference>
<evidence type="ECO:0000259" key="3">
    <source>
        <dbReference type="PROSITE" id="PS51866"/>
    </source>
</evidence>
<sequence length="70" mass="7244">MKLSARNTLKGTVVDVQKGSVNATVRIDVGGGTIITSMITNDAVEELGLAKGKEAYAVIKASHVMVAAED</sequence>
<dbReference type="eggNOG" id="COG3585">
    <property type="taxonomic scope" value="Bacteria"/>
</dbReference>
<evidence type="ECO:0000256" key="2">
    <source>
        <dbReference type="PROSITE-ProRule" id="PRU01213"/>
    </source>
</evidence>
<dbReference type="EMBL" id="JALZ01000001">
    <property type="protein sequence ID" value="ETX16386.1"/>
    <property type="molecule type" value="Genomic_DNA"/>
</dbReference>
<dbReference type="AlphaFoldDB" id="X7EML6"/>
<organism evidence="4 5">
    <name type="scientific">Roseivivax halodurans JCM 10272</name>
    <dbReference type="NCBI Taxonomy" id="1449350"/>
    <lineage>
        <taxon>Bacteria</taxon>
        <taxon>Pseudomonadati</taxon>
        <taxon>Pseudomonadota</taxon>
        <taxon>Alphaproteobacteria</taxon>
        <taxon>Rhodobacterales</taxon>
        <taxon>Roseobacteraceae</taxon>
        <taxon>Roseivivax</taxon>
    </lineage>
</organism>
<dbReference type="OrthoDB" id="122515at2"/>
<dbReference type="Proteomes" id="UP000022447">
    <property type="component" value="Unassembled WGS sequence"/>
</dbReference>
<dbReference type="RefSeq" id="WP_037257152.1">
    <property type="nucleotide sequence ID" value="NZ_JALZ01000001.1"/>
</dbReference>
<dbReference type="PATRIC" id="fig|1449350.3.peg.138"/>
<reference evidence="4 5" key="1">
    <citation type="submission" date="2014-01" db="EMBL/GenBank/DDBJ databases">
        <title>Roseivivax halodurans JCM 10272 Genome Sequencing.</title>
        <authorList>
            <person name="Lai Q."/>
            <person name="Li G."/>
            <person name="Shao Z."/>
        </authorList>
    </citation>
    <scope>NUCLEOTIDE SEQUENCE [LARGE SCALE GENOMIC DNA]</scope>
    <source>
        <strain evidence="4 5">JCM 10272</strain>
    </source>
</reference>
<dbReference type="SUPFAM" id="SSF50331">
    <property type="entry name" value="MOP-like"/>
    <property type="match status" value="1"/>
</dbReference>